<gene>
    <name evidence="2" type="ORF">NIES23_62250</name>
</gene>
<organism evidence="2 3">
    <name type="scientific">Trichormus variabilis NIES-23</name>
    <dbReference type="NCBI Taxonomy" id="1973479"/>
    <lineage>
        <taxon>Bacteria</taxon>
        <taxon>Bacillati</taxon>
        <taxon>Cyanobacteriota</taxon>
        <taxon>Cyanophyceae</taxon>
        <taxon>Nostocales</taxon>
        <taxon>Nostocaceae</taxon>
        <taxon>Trichormus</taxon>
    </lineage>
</organism>
<geneLocation type="plasmid" evidence="2">
    <name>plasmid3</name>
</geneLocation>
<name>A0A1Z4KWS2_ANAVA</name>
<dbReference type="InterPro" id="IPR026937">
    <property type="entry name" value="SBNO_Helicase_C_dom"/>
</dbReference>
<dbReference type="EMBL" id="AP018219">
    <property type="protein sequence ID" value="BAY73397.1"/>
    <property type="molecule type" value="Genomic_DNA"/>
</dbReference>
<evidence type="ECO:0000313" key="3">
    <source>
        <dbReference type="Proteomes" id="UP000217507"/>
    </source>
</evidence>
<dbReference type="Proteomes" id="UP000217507">
    <property type="component" value="Plasmid Plasmid3 dna"/>
</dbReference>
<feature type="domain" description="Strawberry notch helicase C" evidence="1">
    <location>
        <begin position="3"/>
        <end position="88"/>
    </location>
</feature>
<dbReference type="PANTHER" id="PTHR12706:SF30">
    <property type="entry name" value="PROTEIN STRAWBERRY NOTCH-RELATED"/>
    <property type="match status" value="1"/>
</dbReference>
<keyword evidence="2" id="KW-0614">Plasmid</keyword>
<dbReference type="AlphaFoldDB" id="A0A1Z4KWS2"/>
<protein>
    <recommendedName>
        <fullName evidence="1">Strawberry notch helicase C domain-containing protein</fullName>
    </recommendedName>
</protein>
<dbReference type="InterPro" id="IPR026741">
    <property type="entry name" value="SNO"/>
</dbReference>
<dbReference type="Pfam" id="PF13871">
    <property type="entry name" value="Helicase_C_4"/>
    <property type="match status" value="1"/>
</dbReference>
<dbReference type="PANTHER" id="PTHR12706">
    <property type="entry name" value="STRAWBERRY NOTCH-RELATED"/>
    <property type="match status" value="1"/>
</dbReference>
<reference evidence="2 3" key="1">
    <citation type="submission" date="2017-06" db="EMBL/GenBank/DDBJ databases">
        <title>Genome sequencing of cyanobaciteial culture collection at National Institute for Environmental Studies (NIES).</title>
        <authorList>
            <person name="Hirose Y."/>
            <person name="Shimura Y."/>
            <person name="Fujisawa T."/>
            <person name="Nakamura Y."/>
            <person name="Kawachi M."/>
        </authorList>
    </citation>
    <scope>NUCLEOTIDE SEQUENCE [LARGE SCALE GENOMIC DNA]</scope>
    <source>
        <strain evidence="2 3">NIES-23</strain>
        <plasmid evidence="3">Plasmid Plasmid3 dna</plasmid>
    </source>
</reference>
<evidence type="ECO:0000313" key="2">
    <source>
        <dbReference type="EMBL" id="BAY73397.1"/>
    </source>
</evidence>
<accession>A0A1Z4KWS2</accession>
<evidence type="ECO:0000259" key="1">
    <source>
        <dbReference type="Pfam" id="PF13871"/>
    </source>
</evidence>
<proteinExistence type="predicted"/>
<sequence>MYELFKQIFQGRFYEVPLGTFEQMTGLSLTSHEGGMKIDLPPLRQFLNRLLALTIRMQNVIFERFELLLSQQIETAIAAGVFEIGVETLRAEKFTVESCESVYTHPQTSSVTNYLKIERVQRNNIKTPQEMLEFAGKYQGRLLINSKSGNAAVSIPTHSIFDSEGGIVSRVLLVRPQKETRVSQEQVENSTWLPVSADAFVGAWSREVDALPSFTTDHIHLVTGILLPIWKILPQKNSRVFRLQTSDGQKILGRVVHTSDIQTVTEQLGLKNKLLSPKELVSLVLNEGYSQQLPGGVTLRRSSIAGEPRLELVEALSLADRLVAVGCFSEVIQWRKRIFIPTGDKAAAVLAAVIGILG</sequence>
<dbReference type="GO" id="GO:0006355">
    <property type="term" value="P:regulation of DNA-templated transcription"/>
    <property type="evidence" value="ECO:0007669"/>
    <property type="project" value="InterPro"/>
</dbReference>